<reference evidence="2" key="1">
    <citation type="submission" date="2024-07" db="EMBL/GenBank/DDBJ databases">
        <title>Two chromosome-level genome assemblies of Korean endemic species Abeliophyllum distichum and Forsythia ovata (Oleaceae).</title>
        <authorList>
            <person name="Jang H."/>
        </authorList>
    </citation>
    <scope>NUCLEOTIDE SEQUENCE [LARGE SCALE GENOMIC DNA]</scope>
</reference>
<dbReference type="EMBL" id="JBFOLJ010000006">
    <property type="protein sequence ID" value="KAL2529417.1"/>
    <property type="molecule type" value="Genomic_DNA"/>
</dbReference>
<sequence>MKLELADTFRIYHKHIKVEFIEVELDPSSSSQSDSHEAAVEVISAGIKKLDMAIHRIVDRRSAPVTHLQFVLGWTHPPSLLLIIANNRSTILQCFPLIHLRYLALDLPQE</sequence>
<organism evidence="1 2">
    <name type="scientific">Forsythia ovata</name>
    <dbReference type="NCBI Taxonomy" id="205694"/>
    <lineage>
        <taxon>Eukaryota</taxon>
        <taxon>Viridiplantae</taxon>
        <taxon>Streptophyta</taxon>
        <taxon>Embryophyta</taxon>
        <taxon>Tracheophyta</taxon>
        <taxon>Spermatophyta</taxon>
        <taxon>Magnoliopsida</taxon>
        <taxon>eudicotyledons</taxon>
        <taxon>Gunneridae</taxon>
        <taxon>Pentapetalae</taxon>
        <taxon>asterids</taxon>
        <taxon>lamiids</taxon>
        <taxon>Lamiales</taxon>
        <taxon>Oleaceae</taxon>
        <taxon>Forsythieae</taxon>
        <taxon>Forsythia</taxon>
    </lineage>
</organism>
<evidence type="ECO:0000313" key="2">
    <source>
        <dbReference type="Proteomes" id="UP001604277"/>
    </source>
</evidence>
<keyword evidence="2" id="KW-1185">Reference proteome</keyword>
<dbReference type="AlphaFoldDB" id="A0ABD1UWT3"/>
<evidence type="ECO:0000313" key="1">
    <source>
        <dbReference type="EMBL" id="KAL2529417.1"/>
    </source>
</evidence>
<name>A0ABD1UWT3_9LAMI</name>
<protein>
    <submittedName>
        <fullName evidence="1">Uncharacterized protein</fullName>
    </submittedName>
</protein>
<comment type="caution">
    <text evidence="1">The sequence shown here is derived from an EMBL/GenBank/DDBJ whole genome shotgun (WGS) entry which is preliminary data.</text>
</comment>
<dbReference type="Proteomes" id="UP001604277">
    <property type="component" value="Unassembled WGS sequence"/>
</dbReference>
<accession>A0ABD1UWT3</accession>
<gene>
    <name evidence="1" type="ORF">Fot_22018</name>
</gene>
<proteinExistence type="predicted"/>